<name>A0A9W6LA95_9BACT</name>
<proteinExistence type="predicted"/>
<sequence>MKRRGYATLKGLNNKPLLRYPFIFHKRDELIQACASEGITLGRWFESCIHPAACNIEKLGYRKGQCPNAEWLSAHIVNLPTHPGISLRRARYIIDRVAKRITGYM</sequence>
<dbReference type="InterPro" id="IPR015422">
    <property type="entry name" value="PyrdxlP-dep_Trfase_small"/>
</dbReference>
<dbReference type="Pfam" id="PF01041">
    <property type="entry name" value="DegT_DnrJ_EryC1"/>
    <property type="match status" value="1"/>
</dbReference>
<dbReference type="Gene3D" id="3.90.1150.10">
    <property type="entry name" value="Aspartate Aminotransferase, domain 1"/>
    <property type="match status" value="1"/>
</dbReference>
<dbReference type="AlphaFoldDB" id="A0A9W6LA95"/>
<evidence type="ECO:0000313" key="2">
    <source>
        <dbReference type="Proteomes" id="UP001144372"/>
    </source>
</evidence>
<dbReference type="InterPro" id="IPR015424">
    <property type="entry name" value="PyrdxlP-dep_Trfase"/>
</dbReference>
<keyword evidence="2" id="KW-1185">Reference proteome</keyword>
<comment type="caution">
    <text evidence="1">The sequence shown here is derived from an EMBL/GenBank/DDBJ whole genome shotgun (WGS) entry which is preliminary data.</text>
</comment>
<evidence type="ECO:0008006" key="3">
    <source>
        <dbReference type="Google" id="ProtNLM"/>
    </source>
</evidence>
<gene>
    <name evidence="1" type="ORF">DAMNIGENAA_33280</name>
</gene>
<organism evidence="1 2">
    <name type="scientific">Desulforhabdus amnigena</name>
    <dbReference type="NCBI Taxonomy" id="40218"/>
    <lineage>
        <taxon>Bacteria</taxon>
        <taxon>Pseudomonadati</taxon>
        <taxon>Thermodesulfobacteriota</taxon>
        <taxon>Syntrophobacteria</taxon>
        <taxon>Syntrophobacterales</taxon>
        <taxon>Syntrophobacteraceae</taxon>
        <taxon>Desulforhabdus</taxon>
    </lineage>
</organism>
<dbReference type="EMBL" id="BSDR01000001">
    <property type="protein sequence ID" value="GLI35895.1"/>
    <property type="molecule type" value="Genomic_DNA"/>
</dbReference>
<reference evidence="1" key="1">
    <citation type="submission" date="2022-12" db="EMBL/GenBank/DDBJ databases">
        <title>Reference genome sequencing for broad-spectrum identification of bacterial and archaeal isolates by mass spectrometry.</title>
        <authorList>
            <person name="Sekiguchi Y."/>
            <person name="Tourlousse D.M."/>
        </authorList>
    </citation>
    <scope>NUCLEOTIDE SEQUENCE</scope>
    <source>
        <strain evidence="1">ASRB1</strain>
    </source>
</reference>
<evidence type="ECO:0000313" key="1">
    <source>
        <dbReference type="EMBL" id="GLI35895.1"/>
    </source>
</evidence>
<accession>A0A9W6LA95</accession>
<dbReference type="SUPFAM" id="SSF53383">
    <property type="entry name" value="PLP-dependent transferases"/>
    <property type="match status" value="1"/>
</dbReference>
<dbReference type="Proteomes" id="UP001144372">
    <property type="component" value="Unassembled WGS sequence"/>
</dbReference>
<dbReference type="InterPro" id="IPR000653">
    <property type="entry name" value="DegT/StrS_aminotransferase"/>
</dbReference>
<protein>
    <recommendedName>
        <fullName evidence="3">DegT/DnrJ/EryC1/StrS aminotransferase</fullName>
    </recommendedName>
</protein>